<keyword evidence="2" id="KW-1185">Reference proteome</keyword>
<name>A0ABW2KVW4_9PROT</name>
<dbReference type="InterPro" id="IPR021070">
    <property type="entry name" value="Killing_trait_RebB"/>
</dbReference>
<dbReference type="Pfam" id="PF11747">
    <property type="entry name" value="RebB"/>
    <property type="match status" value="1"/>
</dbReference>
<evidence type="ECO:0000313" key="2">
    <source>
        <dbReference type="Proteomes" id="UP001596456"/>
    </source>
</evidence>
<proteinExistence type="predicted"/>
<gene>
    <name evidence="1" type="ORF">ACFQPS_09880</name>
</gene>
<comment type="caution">
    <text evidence="1">The sequence shown here is derived from an EMBL/GenBank/DDBJ whole genome shotgun (WGS) entry which is preliminary data.</text>
</comment>
<dbReference type="EMBL" id="JBHTCM010000010">
    <property type="protein sequence ID" value="MFC7333470.1"/>
    <property type="molecule type" value="Genomic_DNA"/>
</dbReference>
<sequence>MDNSGPFDTSPIYISNSTFPSASFGMADTQAYALGTLMLTNSMGLSQALLNSVNQQQQSWTAQSAVTARAIDHIMGSPTVDRAVTMIMDGKPGQQRGGGSGPSAGEMLNAFLARFSRPINGKVEFDFDLQG</sequence>
<dbReference type="RefSeq" id="WP_377358565.1">
    <property type="nucleotide sequence ID" value="NZ_JBHTCM010000010.1"/>
</dbReference>
<organism evidence="1 2">
    <name type="scientific">Rhodocista pekingensis</name>
    <dbReference type="NCBI Taxonomy" id="201185"/>
    <lineage>
        <taxon>Bacteria</taxon>
        <taxon>Pseudomonadati</taxon>
        <taxon>Pseudomonadota</taxon>
        <taxon>Alphaproteobacteria</taxon>
        <taxon>Rhodospirillales</taxon>
        <taxon>Azospirillaceae</taxon>
        <taxon>Rhodocista</taxon>
    </lineage>
</organism>
<accession>A0ABW2KVW4</accession>
<evidence type="ECO:0000313" key="1">
    <source>
        <dbReference type="EMBL" id="MFC7333470.1"/>
    </source>
</evidence>
<protein>
    <submittedName>
        <fullName evidence="1">RebB family R body protein</fullName>
    </submittedName>
</protein>
<reference evidence="2" key="1">
    <citation type="journal article" date="2019" name="Int. J. Syst. Evol. Microbiol.">
        <title>The Global Catalogue of Microorganisms (GCM) 10K type strain sequencing project: providing services to taxonomists for standard genome sequencing and annotation.</title>
        <authorList>
            <consortium name="The Broad Institute Genomics Platform"/>
            <consortium name="The Broad Institute Genome Sequencing Center for Infectious Disease"/>
            <person name="Wu L."/>
            <person name="Ma J."/>
        </authorList>
    </citation>
    <scope>NUCLEOTIDE SEQUENCE [LARGE SCALE GENOMIC DNA]</scope>
    <source>
        <strain evidence="2">CGMCC 1.16275</strain>
    </source>
</reference>
<dbReference type="Proteomes" id="UP001596456">
    <property type="component" value="Unassembled WGS sequence"/>
</dbReference>